<dbReference type="EMBL" id="GGEC01024854">
    <property type="protein sequence ID" value="MBX05338.1"/>
    <property type="molecule type" value="Transcribed_RNA"/>
</dbReference>
<name>A0A2P2KHY3_RHIMU</name>
<organism evidence="3">
    <name type="scientific">Rhizophora mucronata</name>
    <name type="common">Asiatic mangrove</name>
    <dbReference type="NCBI Taxonomy" id="61149"/>
    <lineage>
        <taxon>Eukaryota</taxon>
        <taxon>Viridiplantae</taxon>
        <taxon>Streptophyta</taxon>
        <taxon>Embryophyta</taxon>
        <taxon>Tracheophyta</taxon>
        <taxon>Spermatophyta</taxon>
        <taxon>Magnoliopsida</taxon>
        <taxon>eudicotyledons</taxon>
        <taxon>Gunneridae</taxon>
        <taxon>Pentapetalae</taxon>
        <taxon>rosids</taxon>
        <taxon>fabids</taxon>
        <taxon>Malpighiales</taxon>
        <taxon>Rhizophoraceae</taxon>
        <taxon>Rhizophora</taxon>
    </lineage>
</organism>
<reference evidence="3" key="1">
    <citation type="submission" date="2018-02" db="EMBL/GenBank/DDBJ databases">
        <title>Rhizophora mucronata_Transcriptome.</title>
        <authorList>
            <person name="Meera S.P."/>
            <person name="Sreeshan A."/>
            <person name="Augustine A."/>
        </authorList>
    </citation>
    <scope>NUCLEOTIDE SEQUENCE</scope>
    <source>
        <tissue evidence="3">Leaf</tissue>
    </source>
</reference>
<evidence type="ECO:0000313" key="3">
    <source>
        <dbReference type="EMBL" id="MBX05338.1"/>
    </source>
</evidence>
<proteinExistence type="predicted"/>
<accession>A0A2P2KHY3</accession>
<evidence type="ECO:0000256" key="2">
    <source>
        <dbReference type="SAM" id="Phobius"/>
    </source>
</evidence>
<sequence>MHQCDKVSIHCWVLLSLESLSASICSLNTLFIATPRSPSLKRPPPTLSATNCKTSPKP</sequence>
<feature type="region of interest" description="Disordered" evidence="1">
    <location>
        <begin position="35"/>
        <end position="58"/>
    </location>
</feature>
<feature type="transmembrane region" description="Helical" evidence="2">
    <location>
        <begin position="12"/>
        <end position="33"/>
    </location>
</feature>
<keyword evidence="2" id="KW-0472">Membrane</keyword>
<protein>
    <submittedName>
        <fullName evidence="3">UPF0400 protein C337.03 isoform X2</fullName>
    </submittedName>
</protein>
<keyword evidence="2" id="KW-1133">Transmembrane helix</keyword>
<keyword evidence="2" id="KW-0812">Transmembrane</keyword>
<feature type="compositionally biased region" description="Polar residues" evidence="1">
    <location>
        <begin position="47"/>
        <end position="58"/>
    </location>
</feature>
<dbReference type="AlphaFoldDB" id="A0A2P2KHY3"/>
<evidence type="ECO:0000256" key="1">
    <source>
        <dbReference type="SAM" id="MobiDB-lite"/>
    </source>
</evidence>